<accession>A0A7E4V5D6</accession>
<dbReference type="SUPFAM" id="SSF56112">
    <property type="entry name" value="Protein kinase-like (PK-like)"/>
    <property type="match status" value="1"/>
</dbReference>
<evidence type="ECO:0000313" key="4">
    <source>
        <dbReference type="WBParaSite" id="Pan_g16435.t2"/>
    </source>
</evidence>
<proteinExistence type="predicted"/>
<dbReference type="PROSITE" id="PS50011">
    <property type="entry name" value="PROTEIN_KINASE_DOM"/>
    <property type="match status" value="1"/>
</dbReference>
<organism evidence="3 4">
    <name type="scientific">Panagrellus redivivus</name>
    <name type="common">Microworm</name>
    <dbReference type="NCBI Taxonomy" id="6233"/>
    <lineage>
        <taxon>Eukaryota</taxon>
        <taxon>Metazoa</taxon>
        <taxon>Ecdysozoa</taxon>
        <taxon>Nematoda</taxon>
        <taxon>Chromadorea</taxon>
        <taxon>Rhabditida</taxon>
        <taxon>Tylenchina</taxon>
        <taxon>Panagrolaimomorpha</taxon>
        <taxon>Panagrolaimoidea</taxon>
        <taxon>Panagrolaimidae</taxon>
        <taxon>Panagrellus</taxon>
    </lineage>
</organism>
<dbReference type="Gene3D" id="1.10.510.10">
    <property type="entry name" value="Transferase(Phosphotransferase) domain 1"/>
    <property type="match status" value="1"/>
</dbReference>
<sequence>MGDPVSNGRVTLSRGTDDEQTRRSKSRKKSSKSNIMNRRTQSKNSDIDAMARKARATKRRTQNLHKQAAIDQLSCVNNDDKRRTRTRKNVQGSLPPPEATLEPDGPGEDKHALANHLRSIAPFNKRWKVTQTINEGTYGVVFAVQDVETGVHGVIKVAKSVGNDAGNQTAEWEGFILEKMYKTNNSASVVRLLDKGMLADQNGEGMEFMVLEKAEIPVMDYVKGVKGKERKWRVANVMLQMLKGIYDMHVQGLLHRDLKPDNMGILAKKQPIVVLFDLGMVRMYTGFFGENRTPRTVCSFRGTPEWASGYSQKNRDQCRFDDLIGWLYVACELFDDTENPMQPLPWTFRQNPRVVRYLKSPFCPAYLLLRKCPPQFYAINTYLMTASRKGPPDYRLVANKVVEAIIDIEGQMTVRPSNPKSSETDRKSQTKPGPGGDVPKKKGSNDDYLKSDDMKKLAAAKQAEAAEPPAKPASKEPQKLAIKGSKEKQPSVQKPNDQPPPEEPKKKSKTESQEKKSSNNTQNKDDPSPDANAPKSKTRSVDQKTNEA</sequence>
<dbReference type="GO" id="GO:0005524">
    <property type="term" value="F:ATP binding"/>
    <property type="evidence" value="ECO:0007669"/>
    <property type="project" value="InterPro"/>
</dbReference>
<dbReference type="InterPro" id="IPR000719">
    <property type="entry name" value="Prot_kinase_dom"/>
</dbReference>
<evidence type="ECO:0000256" key="1">
    <source>
        <dbReference type="SAM" id="MobiDB-lite"/>
    </source>
</evidence>
<dbReference type="AlphaFoldDB" id="A0A7E4V5D6"/>
<feature type="compositionally biased region" description="Polar residues" evidence="1">
    <location>
        <begin position="34"/>
        <end position="44"/>
    </location>
</feature>
<evidence type="ECO:0000259" key="2">
    <source>
        <dbReference type="PROSITE" id="PS50011"/>
    </source>
</evidence>
<feature type="region of interest" description="Disordered" evidence="1">
    <location>
        <begin position="1"/>
        <end position="108"/>
    </location>
</feature>
<feature type="compositionally biased region" description="Low complexity" evidence="1">
    <location>
        <begin position="457"/>
        <end position="468"/>
    </location>
</feature>
<dbReference type="Pfam" id="PF00069">
    <property type="entry name" value="Pkinase"/>
    <property type="match status" value="1"/>
</dbReference>
<feature type="compositionally biased region" description="Basic and acidic residues" evidence="1">
    <location>
        <begin position="502"/>
        <end position="527"/>
    </location>
</feature>
<feature type="region of interest" description="Disordered" evidence="1">
    <location>
        <begin position="412"/>
        <end position="548"/>
    </location>
</feature>
<feature type="compositionally biased region" description="Basic and acidic residues" evidence="1">
    <location>
        <begin position="473"/>
        <end position="489"/>
    </location>
</feature>
<evidence type="ECO:0000313" key="3">
    <source>
        <dbReference type="Proteomes" id="UP000492821"/>
    </source>
</evidence>
<feature type="domain" description="Protein kinase" evidence="2">
    <location>
        <begin position="127"/>
        <end position="414"/>
    </location>
</feature>
<dbReference type="InterPro" id="IPR011009">
    <property type="entry name" value="Kinase-like_dom_sf"/>
</dbReference>
<dbReference type="SMART" id="SM00220">
    <property type="entry name" value="S_TKc"/>
    <property type="match status" value="1"/>
</dbReference>
<dbReference type="InterPro" id="IPR050235">
    <property type="entry name" value="CK1_Ser-Thr_kinase"/>
</dbReference>
<reference evidence="4" key="2">
    <citation type="submission" date="2020-10" db="UniProtKB">
        <authorList>
            <consortium name="WormBaseParasite"/>
        </authorList>
    </citation>
    <scope>IDENTIFICATION</scope>
</reference>
<dbReference type="WBParaSite" id="Pan_g16435.t2">
    <property type="protein sequence ID" value="Pan_g16435.t2"/>
    <property type="gene ID" value="Pan_g16435"/>
</dbReference>
<keyword evidence="3" id="KW-1185">Reference proteome</keyword>
<feature type="compositionally biased region" description="Basic and acidic residues" evidence="1">
    <location>
        <begin position="438"/>
        <end position="456"/>
    </location>
</feature>
<protein>
    <submittedName>
        <fullName evidence="4">Protein kinase domain-containing protein</fullName>
    </submittedName>
</protein>
<dbReference type="Proteomes" id="UP000492821">
    <property type="component" value="Unassembled WGS sequence"/>
</dbReference>
<reference evidence="3" key="1">
    <citation type="journal article" date="2013" name="Genetics">
        <title>The draft genome and transcriptome of Panagrellus redivivus are shaped by the harsh demands of a free-living lifestyle.</title>
        <authorList>
            <person name="Srinivasan J."/>
            <person name="Dillman A.R."/>
            <person name="Macchietto M.G."/>
            <person name="Heikkinen L."/>
            <person name="Lakso M."/>
            <person name="Fracchia K.M."/>
            <person name="Antoshechkin I."/>
            <person name="Mortazavi A."/>
            <person name="Wong G."/>
            <person name="Sternberg P.W."/>
        </authorList>
    </citation>
    <scope>NUCLEOTIDE SEQUENCE [LARGE SCALE GENOMIC DNA]</scope>
    <source>
        <strain evidence="3">MT8872</strain>
    </source>
</reference>
<dbReference type="GO" id="GO:0004672">
    <property type="term" value="F:protein kinase activity"/>
    <property type="evidence" value="ECO:0007669"/>
    <property type="project" value="InterPro"/>
</dbReference>
<dbReference type="PANTHER" id="PTHR11909">
    <property type="entry name" value="CASEIN KINASE-RELATED"/>
    <property type="match status" value="1"/>
</dbReference>
<feature type="compositionally biased region" description="Basic residues" evidence="1">
    <location>
        <begin position="52"/>
        <end position="63"/>
    </location>
</feature>
<name>A0A7E4V5D6_PANRE</name>
<feature type="compositionally biased region" description="Basic and acidic residues" evidence="1">
    <location>
        <begin position="539"/>
        <end position="548"/>
    </location>
</feature>